<accession>A0A9P7UWN5</accession>
<evidence type="ECO:0000256" key="1">
    <source>
        <dbReference type="ARBA" id="ARBA00004141"/>
    </source>
</evidence>
<proteinExistence type="inferred from homology"/>
<comment type="subcellular location">
    <subcellularLocation>
        <location evidence="1">Membrane</location>
        <topology evidence="1">Multi-pass membrane protein</topology>
    </subcellularLocation>
</comment>
<dbReference type="GeneID" id="66075782"/>
<dbReference type="AlphaFoldDB" id="A0A9P7UWN5"/>
<dbReference type="EMBL" id="CM032183">
    <property type="protein sequence ID" value="KAG7096024.1"/>
    <property type="molecule type" value="Genomic_DNA"/>
</dbReference>
<keyword evidence="5 7" id="KW-0472">Membrane</keyword>
<dbReference type="RefSeq" id="XP_043012494.1">
    <property type="nucleotide sequence ID" value="XM_043151399.1"/>
</dbReference>
<comment type="caution">
    <text evidence="8">The sequence shown here is derived from an EMBL/GenBank/DDBJ whole genome shotgun (WGS) entry which is preliminary data.</text>
</comment>
<keyword evidence="6" id="KW-0862">Zinc</keyword>
<evidence type="ECO:0008006" key="10">
    <source>
        <dbReference type="Google" id="ProtNLM"/>
    </source>
</evidence>
<protein>
    <recommendedName>
        <fullName evidence="10">HlyIII-domain-containing protein</fullName>
    </recommendedName>
</protein>
<dbReference type="OrthoDB" id="529367at2759"/>
<evidence type="ECO:0000256" key="3">
    <source>
        <dbReference type="ARBA" id="ARBA00022692"/>
    </source>
</evidence>
<dbReference type="PANTHER" id="PTHR20855:SF52">
    <property type="entry name" value="ADIPONECTIN RECEPTOR PROTEIN"/>
    <property type="match status" value="1"/>
</dbReference>
<feature type="transmembrane region" description="Helical" evidence="7">
    <location>
        <begin position="207"/>
        <end position="229"/>
    </location>
</feature>
<feature type="transmembrane region" description="Helical" evidence="7">
    <location>
        <begin position="176"/>
        <end position="195"/>
    </location>
</feature>
<evidence type="ECO:0000256" key="4">
    <source>
        <dbReference type="ARBA" id="ARBA00022989"/>
    </source>
</evidence>
<name>A0A9P7UWN5_9AGAR</name>
<evidence type="ECO:0000256" key="6">
    <source>
        <dbReference type="PIRSR" id="PIRSR604254-1"/>
    </source>
</evidence>
<dbReference type="Pfam" id="PF03006">
    <property type="entry name" value="HlyIII"/>
    <property type="match status" value="1"/>
</dbReference>
<comment type="similarity">
    <text evidence="2">Belongs to the ADIPOR family.</text>
</comment>
<feature type="transmembrane region" description="Helical" evidence="7">
    <location>
        <begin position="107"/>
        <end position="130"/>
    </location>
</feature>
<feature type="transmembrane region" description="Helical" evidence="7">
    <location>
        <begin position="150"/>
        <end position="169"/>
    </location>
</feature>
<dbReference type="Proteomes" id="UP001049176">
    <property type="component" value="Chromosome 3"/>
</dbReference>
<feature type="transmembrane region" description="Helical" evidence="7">
    <location>
        <begin position="78"/>
        <end position="95"/>
    </location>
</feature>
<evidence type="ECO:0000313" key="9">
    <source>
        <dbReference type="Proteomes" id="UP001049176"/>
    </source>
</evidence>
<keyword evidence="4 7" id="KW-1133">Transmembrane helix</keyword>
<feature type="transmembrane region" description="Helical" evidence="7">
    <location>
        <begin position="280"/>
        <end position="304"/>
    </location>
</feature>
<dbReference type="PANTHER" id="PTHR20855">
    <property type="entry name" value="ADIPOR/PROGESTIN RECEPTOR-RELATED"/>
    <property type="match status" value="1"/>
</dbReference>
<reference evidence="8" key="1">
    <citation type="journal article" date="2021" name="Genome Biol. Evol.">
        <title>The assembled and annotated genome of the fairy-ring fungus Marasmius oreades.</title>
        <authorList>
            <person name="Hiltunen M."/>
            <person name="Ament-Velasquez S.L."/>
            <person name="Johannesson H."/>
        </authorList>
    </citation>
    <scope>NUCLEOTIDE SEQUENCE</scope>
    <source>
        <strain evidence="8">03SP1</strain>
    </source>
</reference>
<dbReference type="KEGG" id="more:E1B28_006706"/>
<evidence type="ECO:0000313" key="8">
    <source>
        <dbReference type="EMBL" id="KAG7096024.1"/>
    </source>
</evidence>
<dbReference type="GO" id="GO:0046872">
    <property type="term" value="F:metal ion binding"/>
    <property type="evidence" value="ECO:0007669"/>
    <property type="project" value="UniProtKB-KW"/>
</dbReference>
<dbReference type="InterPro" id="IPR004254">
    <property type="entry name" value="AdipoR/HlyIII-related"/>
</dbReference>
<gene>
    <name evidence="8" type="ORF">E1B28_006706</name>
</gene>
<sequence>MPLPNRPDPTLHQLRKMTAAHKQMSDGQSHLKRTVTLRDLPSWKHYNVHILTGYRRPQDWRGCVYSIYAYVHNETGNIHTHLWAGVLFLYLLITVNPSQLTSGRTTWLDSTVFSIFFASATFCLLSSTTYHTSLAHQSRVVCSRCHALDYVGIIVLNLGSFCPLLYYGFFCEPETLRLYVSVVLLLNAAGVFVIVDPEYGKPTHIALRTAIFLGLGNFAIIPVLHWLMVHGPATTLTGMGVKWFILSGFFYIGGALLYANRIPERFNPGAYDYLFHSHQIFHICVALGAYLHYVFISVALDYAYTRSKCAIT</sequence>
<organism evidence="8 9">
    <name type="scientific">Marasmius oreades</name>
    <name type="common">fairy-ring Marasmius</name>
    <dbReference type="NCBI Taxonomy" id="181124"/>
    <lineage>
        <taxon>Eukaryota</taxon>
        <taxon>Fungi</taxon>
        <taxon>Dikarya</taxon>
        <taxon>Basidiomycota</taxon>
        <taxon>Agaricomycotina</taxon>
        <taxon>Agaricomycetes</taxon>
        <taxon>Agaricomycetidae</taxon>
        <taxon>Agaricales</taxon>
        <taxon>Marasmiineae</taxon>
        <taxon>Marasmiaceae</taxon>
        <taxon>Marasmius</taxon>
    </lineage>
</organism>
<dbReference type="GO" id="GO:0038023">
    <property type="term" value="F:signaling receptor activity"/>
    <property type="evidence" value="ECO:0007669"/>
    <property type="project" value="TreeGrafter"/>
</dbReference>
<feature type="transmembrane region" description="Helical" evidence="7">
    <location>
        <begin position="241"/>
        <end position="260"/>
    </location>
</feature>
<dbReference type="GO" id="GO:0016020">
    <property type="term" value="C:membrane"/>
    <property type="evidence" value="ECO:0007669"/>
    <property type="project" value="UniProtKB-SubCell"/>
</dbReference>
<keyword evidence="6" id="KW-0479">Metal-binding</keyword>
<evidence type="ECO:0000256" key="7">
    <source>
        <dbReference type="SAM" id="Phobius"/>
    </source>
</evidence>
<dbReference type="GO" id="GO:0006882">
    <property type="term" value="P:intracellular zinc ion homeostasis"/>
    <property type="evidence" value="ECO:0007669"/>
    <property type="project" value="TreeGrafter"/>
</dbReference>
<feature type="binding site" evidence="6">
    <location>
        <position position="278"/>
    </location>
    <ligand>
        <name>Zn(2+)</name>
        <dbReference type="ChEBI" id="CHEBI:29105"/>
    </ligand>
</feature>
<evidence type="ECO:0000256" key="2">
    <source>
        <dbReference type="ARBA" id="ARBA00007018"/>
    </source>
</evidence>
<keyword evidence="9" id="KW-1185">Reference proteome</keyword>
<keyword evidence="3 7" id="KW-0812">Transmembrane</keyword>
<feature type="binding site" evidence="6">
    <location>
        <position position="282"/>
    </location>
    <ligand>
        <name>Zn(2+)</name>
        <dbReference type="ChEBI" id="CHEBI:29105"/>
    </ligand>
</feature>
<feature type="binding site" evidence="6">
    <location>
        <position position="131"/>
    </location>
    <ligand>
        <name>Zn(2+)</name>
        <dbReference type="ChEBI" id="CHEBI:29105"/>
    </ligand>
</feature>
<evidence type="ECO:0000256" key="5">
    <source>
        <dbReference type="ARBA" id="ARBA00023136"/>
    </source>
</evidence>